<name>A0A1C3EHL2_9PLAN</name>
<keyword evidence="3" id="KW-1185">Reference proteome</keyword>
<reference evidence="2 3" key="1">
    <citation type="submission" date="2016-05" db="EMBL/GenBank/DDBJ databases">
        <title>Genomic and physiological characterization of Planctopirus sp. isolated from fresh water lake.</title>
        <authorList>
            <person name="Subhash Y."/>
            <person name="Ramana C."/>
        </authorList>
    </citation>
    <scope>NUCLEOTIDE SEQUENCE [LARGE SCALE GENOMIC DNA]</scope>
    <source>
        <strain evidence="2 3">JC280</strain>
    </source>
</reference>
<dbReference type="EMBL" id="LYDR01000063">
    <property type="protein sequence ID" value="ODA32703.1"/>
    <property type="molecule type" value="Genomic_DNA"/>
</dbReference>
<protein>
    <submittedName>
        <fullName evidence="2">Uncharacterized protein</fullName>
    </submittedName>
</protein>
<dbReference type="Proteomes" id="UP000094828">
    <property type="component" value="Unassembled WGS sequence"/>
</dbReference>
<accession>A0A1C3EHL2</accession>
<dbReference type="OrthoDB" id="274237at2"/>
<comment type="caution">
    <text evidence="2">The sequence shown here is derived from an EMBL/GenBank/DDBJ whole genome shotgun (WGS) entry which is preliminary data.</text>
</comment>
<evidence type="ECO:0000313" key="3">
    <source>
        <dbReference type="Proteomes" id="UP000094828"/>
    </source>
</evidence>
<evidence type="ECO:0000313" key="2">
    <source>
        <dbReference type="EMBL" id="ODA32703.1"/>
    </source>
</evidence>
<proteinExistence type="predicted"/>
<gene>
    <name evidence="2" type="ORF">A6X21_20365</name>
</gene>
<evidence type="ECO:0000256" key="1">
    <source>
        <dbReference type="SAM" id="MobiDB-lite"/>
    </source>
</evidence>
<feature type="region of interest" description="Disordered" evidence="1">
    <location>
        <begin position="1"/>
        <end position="22"/>
    </location>
</feature>
<dbReference type="AlphaFoldDB" id="A0A1C3EHL2"/>
<sequence length="91" mass="10002">MARDFDLDDLEEETLGYGEEGEELEGEFEHIDFEALGIDPARPTTAKPGSEDKVLMLAARYSAGVPLWNTDDCYDHGPAEMLARLARGAKA</sequence>
<organism evidence="2 3">
    <name type="scientific">Planctopirus hydrillae</name>
    <dbReference type="NCBI Taxonomy" id="1841610"/>
    <lineage>
        <taxon>Bacteria</taxon>
        <taxon>Pseudomonadati</taxon>
        <taxon>Planctomycetota</taxon>
        <taxon>Planctomycetia</taxon>
        <taxon>Planctomycetales</taxon>
        <taxon>Planctomycetaceae</taxon>
        <taxon>Planctopirus</taxon>
    </lineage>
</organism>
<dbReference type="RefSeq" id="WP_013110107.1">
    <property type="nucleotide sequence ID" value="NZ_LYDR01000063.1"/>
</dbReference>